<name>A0A9Q5NBR3_SANBA</name>
<dbReference type="Proteomes" id="UP000757232">
    <property type="component" value="Unassembled WGS sequence"/>
</dbReference>
<evidence type="ECO:0000313" key="2">
    <source>
        <dbReference type="EMBL" id="OCB91968.1"/>
    </source>
</evidence>
<feature type="compositionally biased region" description="Polar residues" evidence="1">
    <location>
        <begin position="101"/>
        <end position="110"/>
    </location>
</feature>
<proteinExistence type="predicted"/>
<feature type="compositionally biased region" description="Basic and acidic residues" evidence="1">
    <location>
        <begin position="87"/>
        <end position="100"/>
    </location>
</feature>
<feature type="compositionally biased region" description="Polar residues" evidence="1">
    <location>
        <begin position="186"/>
        <end position="229"/>
    </location>
</feature>
<keyword evidence="3" id="KW-1185">Reference proteome</keyword>
<dbReference type="OrthoDB" id="3040699at2759"/>
<sequence>MLPYSFTNVRLTRVYGFQTARATLTRLAKFDSPFRCGLTFPAELQNRAAAYSRLIQTVFRHASVFETDHFLKGGDLKELFFSVTDHPSDLPLPRDQKDTPRWNSLPSITESRGETSPCDSQTISLPKSSSNQHTGQSEEISVVPPSTTTSQLPPSTEPASRHTTGIDVRSSTATSTQYRLEDNKSPGPSRQSGFLLSESPRSPTTQSHSSIAGSPTNSPITSSFSNVTVESPAEEPMHLQNPAPRKSAPKAKFKLKKTGPIAQSLIEADLKWHAMKRCQSSEPLTPTKLSAMTGCAQAGSLPVPAEPPANALSGDINQAAAAKPFPNAASSQNKDNAVLSVNSDADVAMDIDTAEGRIQLPKPELQEKQIRPSDLAATGTTTACGGDSKPFKFACIDYGRNIGETVPMRAQLTPEELEKLLIWQNRDQHEQDASASVCLSLVCYEKSDAIQAGYRVESPDEKAITSVLLRMTPSWPANAGLSADIGSSRTFLAPPLQVTDENFVDISRQVSEPHVEVLMDHGEDMREYIFALILHQPTTSQLHELEEERDKTGKWRCRLASLARMTTVDIFG</sequence>
<comment type="caution">
    <text evidence="2">The sequence shown here is derived from an EMBL/GenBank/DDBJ whole genome shotgun (WGS) entry which is preliminary data.</text>
</comment>
<dbReference type="AlphaFoldDB" id="A0A9Q5NBR3"/>
<feature type="compositionally biased region" description="Low complexity" evidence="1">
    <location>
        <begin position="141"/>
        <end position="154"/>
    </location>
</feature>
<gene>
    <name evidence="2" type="ORF">A7U60_g737</name>
</gene>
<feature type="region of interest" description="Disordered" evidence="1">
    <location>
        <begin position="87"/>
        <end position="256"/>
    </location>
</feature>
<accession>A0A9Q5NBR3</accession>
<feature type="compositionally biased region" description="Polar residues" evidence="1">
    <location>
        <begin position="157"/>
        <end position="178"/>
    </location>
</feature>
<protein>
    <submittedName>
        <fullName evidence="2">Uncharacterized protein</fullName>
    </submittedName>
</protein>
<organism evidence="2 3">
    <name type="scientific">Sanghuangporus baumii</name>
    <name type="common">Phellinus baumii</name>
    <dbReference type="NCBI Taxonomy" id="108892"/>
    <lineage>
        <taxon>Eukaryota</taxon>
        <taxon>Fungi</taxon>
        <taxon>Dikarya</taxon>
        <taxon>Basidiomycota</taxon>
        <taxon>Agaricomycotina</taxon>
        <taxon>Agaricomycetes</taxon>
        <taxon>Hymenochaetales</taxon>
        <taxon>Hymenochaetaceae</taxon>
        <taxon>Sanghuangporus</taxon>
    </lineage>
</organism>
<evidence type="ECO:0000256" key="1">
    <source>
        <dbReference type="SAM" id="MobiDB-lite"/>
    </source>
</evidence>
<evidence type="ECO:0000313" key="3">
    <source>
        <dbReference type="Proteomes" id="UP000757232"/>
    </source>
</evidence>
<dbReference type="EMBL" id="LNZH02000047">
    <property type="protein sequence ID" value="OCB91968.1"/>
    <property type="molecule type" value="Genomic_DNA"/>
</dbReference>
<feature type="compositionally biased region" description="Basic residues" evidence="1">
    <location>
        <begin position="247"/>
        <end position="256"/>
    </location>
</feature>
<reference evidence="2" key="1">
    <citation type="submission" date="2016-06" db="EMBL/GenBank/DDBJ databases">
        <title>Draft Genome sequence of the fungus Inonotus baumii.</title>
        <authorList>
            <person name="Zhu H."/>
            <person name="Lin W."/>
        </authorList>
    </citation>
    <scope>NUCLEOTIDE SEQUENCE</scope>
    <source>
        <strain evidence="2">821</strain>
    </source>
</reference>
<feature type="compositionally biased region" description="Polar residues" evidence="1">
    <location>
        <begin position="117"/>
        <end position="139"/>
    </location>
</feature>